<feature type="region of interest" description="Disordered" evidence="1">
    <location>
        <begin position="655"/>
        <end position="676"/>
    </location>
</feature>
<gene>
    <name evidence="3" type="ORF">GCM10009843_35880</name>
</gene>
<evidence type="ECO:0000313" key="4">
    <source>
        <dbReference type="Proteomes" id="UP001500575"/>
    </source>
</evidence>
<dbReference type="SUPFAM" id="SSF53335">
    <property type="entry name" value="S-adenosyl-L-methionine-dependent methyltransferases"/>
    <property type="match status" value="1"/>
</dbReference>
<dbReference type="Proteomes" id="UP001500575">
    <property type="component" value="Unassembled WGS sequence"/>
</dbReference>
<dbReference type="InterPro" id="IPR014001">
    <property type="entry name" value="Helicase_ATP-bd"/>
</dbReference>
<dbReference type="InterPro" id="IPR027417">
    <property type="entry name" value="P-loop_NTPase"/>
</dbReference>
<dbReference type="CDD" id="cd18785">
    <property type="entry name" value="SF2_C"/>
    <property type="match status" value="1"/>
</dbReference>
<dbReference type="PANTHER" id="PTHR47396:SF1">
    <property type="entry name" value="ATP-DEPENDENT HELICASE IRC3-RELATED"/>
    <property type="match status" value="1"/>
</dbReference>
<dbReference type="Pfam" id="PF00271">
    <property type="entry name" value="Helicase_C"/>
    <property type="match status" value="1"/>
</dbReference>
<name>A0ABP5KL97_9ACTN</name>
<evidence type="ECO:0000313" key="3">
    <source>
        <dbReference type="EMBL" id="GAA2131894.1"/>
    </source>
</evidence>
<dbReference type="Pfam" id="PF18135">
    <property type="entry name" value="Type_ISP_C"/>
    <property type="match status" value="1"/>
</dbReference>
<accession>A0ABP5KL97</accession>
<dbReference type="InterPro" id="IPR050742">
    <property type="entry name" value="Helicase_Restrict-Modif_Enz"/>
</dbReference>
<comment type="caution">
    <text evidence="3">The sequence shown here is derived from an EMBL/GenBank/DDBJ whole genome shotgun (WGS) entry which is preliminary data.</text>
</comment>
<dbReference type="SMART" id="SM00487">
    <property type="entry name" value="DEXDc"/>
    <property type="match status" value="1"/>
</dbReference>
<evidence type="ECO:0000259" key="2">
    <source>
        <dbReference type="PROSITE" id="PS51192"/>
    </source>
</evidence>
<organism evidence="3 4">
    <name type="scientific">Nocardioides bigeumensis</name>
    <dbReference type="NCBI Taxonomy" id="433657"/>
    <lineage>
        <taxon>Bacteria</taxon>
        <taxon>Bacillati</taxon>
        <taxon>Actinomycetota</taxon>
        <taxon>Actinomycetes</taxon>
        <taxon>Propionibacteriales</taxon>
        <taxon>Nocardioidaceae</taxon>
        <taxon>Nocardioides</taxon>
    </lineage>
</organism>
<dbReference type="SMART" id="SM00490">
    <property type="entry name" value="HELICc"/>
    <property type="match status" value="1"/>
</dbReference>
<dbReference type="InterPro" id="IPR011335">
    <property type="entry name" value="Restrct_endonuc-II-like"/>
</dbReference>
<dbReference type="InterPro" id="IPR029063">
    <property type="entry name" value="SAM-dependent_MTases_sf"/>
</dbReference>
<dbReference type="SUPFAM" id="SSF52980">
    <property type="entry name" value="Restriction endonuclease-like"/>
    <property type="match status" value="1"/>
</dbReference>
<dbReference type="PANTHER" id="PTHR47396">
    <property type="entry name" value="TYPE I RESTRICTION ENZYME ECOKI R PROTEIN"/>
    <property type="match status" value="1"/>
</dbReference>
<reference evidence="4" key="1">
    <citation type="journal article" date="2019" name="Int. J. Syst. Evol. Microbiol.">
        <title>The Global Catalogue of Microorganisms (GCM) 10K type strain sequencing project: providing services to taxonomists for standard genome sequencing and annotation.</title>
        <authorList>
            <consortium name="The Broad Institute Genomics Platform"/>
            <consortium name="The Broad Institute Genome Sequencing Center for Infectious Disease"/>
            <person name="Wu L."/>
            <person name="Ma J."/>
        </authorList>
    </citation>
    <scope>NUCLEOTIDE SEQUENCE [LARGE SCALE GENOMIC DNA]</scope>
    <source>
        <strain evidence="4">JCM 16021</strain>
    </source>
</reference>
<feature type="domain" description="Helicase ATP-binding" evidence="2">
    <location>
        <begin position="180"/>
        <end position="363"/>
    </location>
</feature>
<dbReference type="Gene3D" id="3.40.50.150">
    <property type="entry name" value="Vaccinia Virus protein VP39"/>
    <property type="match status" value="1"/>
</dbReference>
<sequence length="1633" mass="181528">MTATIYEVLGDLRAQALDERDKGDKFERLIKTYLLNDPEWANRFSDVWLWTEWPGREGRTDTGIDLVAALRDDNGYAAIQCKFYAPGSTVAKGDIDSFLSASGGKEFTRRYIFDTAKSWSSNASETLAHQAVPVQRVDIAWLDESAFDWAQYSWTTPEVLVSTGKKALRPHQERALHDVFDGFRTLDRGKLIMACGTGKTYTSLKIAEELVGAGGRVLFLVPSIQLLSQSLREWMANTEVDIRPFAVCSDVRVGRKVNTDDADMPTIDLTEPATTDAQTLAERMSVGKYAKERMTVVFSTYQSIDVIAQAQNLGLDDFDLIICDEAHRTTGVTLAGGDESAFTKVHNGDYLKAAKRLYMTATPRVFGDDVKRKASDADAVLADMGDETLYGSEFHRLGFGDAVEADLLTDYKVLVLAVEEQYVAENFQSAMATGGEIALGDAAKLIGCWNGLAKHYGSADQETESTRLKPMKTAVAFAKDIRASKAAALSFPAIVDRALQDESGQGPTNRLRVEAAHVDGTMGIHERNMHLAWLKESTPEDVCRVLSNARCLSEGVDVPSLDAVIFLTPRGSQVDVVQSVGRVMRKAPGKELGYIVLPIVVPSGVTPEEALRDNERYKVVWQVLQALRSHDERFQALVNQIELNKHKPDRLVIDNVTPHDEPVSPDDPTSKQENEKSGQLALDFGFEGFRDAMYARIVQKVGERRYWETWAKDVSDIAQAHITRIRGLLTDPKSSQAKEFEVFLAGLRGNLNDNITSDEAIEMLAQHLVTRPIFDALFVGYDFAAKNPVAQTMELMLASLDEHNLGSENQTLENFYASVRRRVEGVDNAEGRQRILIELYDKFFATAFKKTVDKLGIVYTPVEIVDFILKSADSVLRAEFGQGLTDEGVHVLDGFTGTGTFMVRLLQSGLIEPHDLARKYAMELHANEILLLAYYIAAVNIETTYADLSGDPQDFPGLILTDTFQSWEPDDRPDLNVFPENNARLEALKQLPITVIVGNPPYSSGQDSANDNNQNEKYPSLDDALRQDYMSERQRGGNNSMFDSYIRAIKWATLRIKDRGLIAYITNGGFLDSNTADGMRKALAADFTSIYVFNLRGNGRVGGEEGRKEGRPVFEFGGWRHDGTEIRNSKGGSRATIAIVLFVKNPSRDGQASIRYAQVADYLSAGQKVRAVADAESVLGLDTRQINANAHGDWLTQRNDSYQAFLPLGAKHGEDLEGATVFGTYTRGLESGRDAWVYNSSGEVLRRNVSLTVTAYNEQVAAFQEHLAGRPSRKKAKDLVADFIDLDPTRISWTLSLKNRLASGRRINFEPSHVGRANYRPFFSQSLYYDAGLNHIRGQLPRVFPETGSRNLGYHLNVGGTPLPFCCLASNAITDVNFFGQGGQFFPRWRYEAVEEDSGMLAIDGEGEVIDGHRKVDNITDDALKRFLAAYPGLKVSKDDIFFYIYGLLHSPPYRETYAADLKKMLPRIPMVRDFKGYATAGRALSNLHIGYEAVHPYPLDGLECQPVGDPYAFFSVGTKKMSLGKASAEQKAAGERHDRSVIHYNDRITLRGVPEDAFRYMLGSRSAIEWMIDRYYVKRDKASGIVNDPNDWSREVGDPRYILDLMARVVTVSVETNKIVDALPPLDIIEGA</sequence>
<dbReference type="EMBL" id="BAAAQQ010000013">
    <property type="protein sequence ID" value="GAA2131894.1"/>
    <property type="molecule type" value="Genomic_DNA"/>
</dbReference>
<dbReference type="PROSITE" id="PS00092">
    <property type="entry name" value="N6_MTASE"/>
    <property type="match status" value="1"/>
</dbReference>
<dbReference type="PRINTS" id="PR00507">
    <property type="entry name" value="N12N6MTFRASE"/>
</dbReference>
<dbReference type="Pfam" id="PF13156">
    <property type="entry name" value="Mrr_cat_2"/>
    <property type="match status" value="1"/>
</dbReference>
<dbReference type="RefSeq" id="WP_344305195.1">
    <property type="nucleotide sequence ID" value="NZ_BAAAQQ010000013.1"/>
</dbReference>
<dbReference type="Gene3D" id="3.40.50.300">
    <property type="entry name" value="P-loop containing nucleotide triphosphate hydrolases"/>
    <property type="match status" value="2"/>
</dbReference>
<dbReference type="CDD" id="cd22333">
    <property type="entry name" value="LlaBIII_nuclease-like"/>
    <property type="match status" value="1"/>
</dbReference>
<proteinExistence type="predicted"/>
<dbReference type="PROSITE" id="PS51192">
    <property type="entry name" value="HELICASE_ATP_BIND_1"/>
    <property type="match status" value="1"/>
</dbReference>
<dbReference type="GO" id="GO:0004386">
    <property type="term" value="F:helicase activity"/>
    <property type="evidence" value="ECO:0007669"/>
    <property type="project" value="UniProtKB-KW"/>
</dbReference>
<dbReference type="InterPro" id="IPR001650">
    <property type="entry name" value="Helicase_C-like"/>
</dbReference>
<protein>
    <submittedName>
        <fullName evidence="3">DEAD/DEAH box helicase</fullName>
    </submittedName>
</protein>
<dbReference type="InterPro" id="IPR041635">
    <property type="entry name" value="Type_ISP_LLaBIII_C"/>
</dbReference>
<dbReference type="InterPro" id="IPR006935">
    <property type="entry name" value="Helicase/UvrB_N"/>
</dbReference>
<keyword evidence="3" id="KW-0547">Nucleotide-binding</keyword>
<dbReference type="InterPro" id="IPR002052">
    <property type="entry name" value="DNA_methylase_N6_adenine_CS"/>
</dbReference>
<keyword evidence="3" id="KW-0067">ATP-binding</keyword>
<dbReference type="InterPro" id="IPR039442">
    <property type="entry name" value="Mrr-like_dom"/>
</dbReference>
<dbReference type="SUPFAM" id="SSF52540">
    <property type="entry name" value="P-loop containing nucleoside triphosphate hydrolases"/>
    <property type="match status" value="2"/>
</dbReference>
<dbReference type="Pfam" id="PF22240">
    <property type="entry name" value="ISP_coupler"/>
    <property type="match status" value="1"/>
</dbReference>
<keyword evidence="3" id="KW-0347">Helicase</keyword>
<keyword evidence="3" id="KW-0378">Hydrolase</keyword>
<keyword evidence="4" id="KW-1185">Reference proteome</keyword>
<dbReference type="InterPro" id="IPR053980">
    <property type="entry name" value="ISP_coupler"/>
</dbReference>
<dbReference type="Pfam" id="PF04851">
    <property type="entry name" value="ResIII"/>
    <property type="match status" value="1"/>
</dbReference>
<evidence type="ECO:0000256" key="1">
    <source>
        <dbReference type="SAM" id="MobiDB-lite"/>
    </source>
</evidence>